<evidence type="ECO:0000256" key="6">
    <source>
        <dbReference type="HAMAP-Rule" id="MF_00099"/>
    </source>
</evidence>
<comment type="function">
    <text evidence="6">Involved in chemotaxis. Part of a chemotaxis signal transduction system that modulates chemotaxis in response to various stimuli. Catalyzes the demethylation of specific methylglutamate residues introduced into the chemoreceptors (methyl-accepting chemotaxis proteins or MCP) by CheR. Also mediates the irreversible deamidation of specific glutamine residues to glutamic acid.</text>
</comment>
<comment type="PTM">
    <text evidence="6">Phosphorylated by CheA. Phosphorylation of the N-terminal regulatory domain activates the methylesterase activity.</text>
</comment>
<evidence type="ECO:0000259" key="10">
    <source>
        <dbReference type="PROSITE" id="PS50122"/>
    </source>
</evidence>
<dbReference type="Pfam" id="PF01339">
    <property type="entry name" value="CheB_methylest"/>
    <property type="match status" value="1"/>
</dbReference>
<dbReference type="CDD" id="cd17541">
    <property type="entry name" value="REC_CheB-like"/>
    <property type="match status" value="1"/>
</dbReference>
<name>A0ABV2TNM0_9RHOO</name>
<evidence type="ECO:0000256" key="8">
    <source>
        <dbReference type="PROSITE-ProRule" id="PRU00169"/>
    </source>
</evidence>
<dbReference type="PANTHER" id="PTHR42872:SF6">
    <property type="entry name" value="PROTEIN-GLUTAMATE METHYLESTERASE_PROTEIN-GLUTAMINE GLUTAMINASE"/>
    <property type="match status" value="1"/>
</dbReference>
<dbReference type="InterPro" id="IPR008248">
    <property type="entry name" value="CheB-like"/>
</dbReference>
<dbReference type="CDD" id="cd16432">
    <property type="entry name" value="CheB_Rec"/>
    <property type="match status" value="1"/>
</dbReference>
<keyword evidence="12" id="KW-1185">Reference proteome</keyword>
<evidence type="ECO:0000256" key="5">
    <source>
        <dbReference type="ARBA" id="ARBA00048267"/>
    </source>
</evidence>
<dbReference type="HAMAP" id="MF_00099">
    <property type="entry name" value="CheB_chemtxs"/>
    <property type="match status" value="1"/>
</dbReference>
<dbReference type="SUPFAM" id="SSF52738">
    <property type="entry name" value="Methylesterase CheB, C-terminal domain"/>
    <property type="match status" value="1"/>
</dbReference>
<feature type="active site" evidence="6 7">
    <location>
        <position position="197"/>
    </location>
</feature>
<gene>
    <name evidence="6" type="primary">cheB</name>
    <name evidence="11" type="ORF">ABXR19_15200</name>
</gene>
<sequence>MKTRVLVVDDSALMRAVLSEVINATPDLQVAGTACNALEARESIKTLNPDVMTLDVDMPHMDGLEFLAQIMRLRPMPVVMVSGLTEKDSETTLRALELGAIDFVTKPKTDPVGNIHTYADSLCDKIRAAAMSRKHLMRSPVATSTPSLSNLINTPLPSKVLQDKLVMIGASTGGTEALREVLIRFPERMPGILIVQHMPEMFTASFARRLDGLCSLHVKEAEHGERIKPGTAYIAPGHSHLMARRVTGGFQCELSRENPVNRHRPSVEVLFNSGASQVGRNGVGVMLTGMGKDGAVAMLGMRQAGSYNICQDQESCVVWGMPREATINGAAHEVAALRDIPGRVIHSLRGA</sequence>
<evidence type="ECO:0000259" key="9">
    <source>
        <dbReference type="PROSITE" id="PS50110"/>
    </source>
</evidence>
<accession>A0ABV2TNM0</accession>
<evidence type="ECO:0000256" key="3">
    <source>
        <dbReference type="ARBA" id="ARBA00022553"/>
    </source>
</evidence>
<keyword evidence="3 6" id="KW-0597">Phosphoprotein</keyword>
<evidence type="ECO:0000313" key="11">
    <source>
        <dbReference type="EMBL" id="MET7015534.1"/>
    </source>
</evidence>
<feature type="domain" description="CheB-type methylesterase" evidence="10">
    <location>
        <begin position="155"/>
        <end position="351"/>
    </location>
</feature>
<feature type="modified residue" description="4-aspartylphosphate" evidence="6 8">
    <location>
        <position position="55"/>
    </location>
</feature>
<dbReference type="Proteomes" id="UP001549691">
    <property type="component" value="Unassembled WGS sequence"/>
</dbReference>
<dbReference type="GO" id="GO:0008984">
    <property type="term" value="F:protein-glutamate methylesterase activity"/>
    <property type="evidence" value="ECO:0007669"/>
    <property type="project" value="UniProtKB-EC"/>
</dbReference>
<dbReference type="Gene3D" id="3.40.50.2300">
    <property type="match status" value="1"/>
</dbReference>
<dbReference type="PROSITE" id="PS50122">
    <property type="entry name" value="CHEB"/>
    <property type="match status" value="1"/>
</dbReference>
<dbReference type="EC" id="3.5.1.44" evidence="6"/>
<evidence type="ECO:0000256" key="2">
    <source>
        <dbReference type="ARBA" id="ARBA00022500"/>
    </source>
</evidence>
<feature type="active site" evidence="6 7">
    <location>
        <position position="293"/>
    </location>
</feature>
<dbReference type="SUPFAM" id="SSF52172">
    <property type="entry name" value="CheY-like"/>
    <property type="match status" value="1"/>
</dbReference>
<dbReference type="EC" id="3.1.1.61" evidence="6"/>
<dbReference type="Pfam" id="PF00072">
    <property type="entry name" value="Response_reg"/>
    <property type="match status" value="1"/>
</dbReference>
<organism evidence="11 12">
    <name type="scientific">Uliginosibacterium flavum</name>
    <dbReference type="NCBI Taxonomy" id="1396831"/>
    <lineage>
        <taxon>Bacteria</taxon>
        <taxon>Pseudomonadati</taxon>
        <taxon>Pseudomonadota</taxon>
        <taxon>Betaproteobacteria</taxon>
        <taxon>Rhodocyclales</taxon>
        <taxon>Zoogloeaceae</taxon>
        <taxon>Uliginosibacterium</taxon>
    </lineage>
</organism>
<comment type="subcellular location">
    <subcellularLocation>
        <location evidence="6">Cytoplasm</location>
    </subcellularLocation>
</comment>
<dbReference type="NCBIfam" id="NF009206">
    <property type="entry name" value="PRK12555.1"/>
    <property type="match status" value="1"/>
</dbReference>
<dbReference type="InterPro" id="IPR001789">
    <property type="entry name" value="Sig_transdc_resp-reg_receiver"/>
</dbReference>
<dbReference type="Gene3D" id="3.40.50.180">
    <property type="entry name" value="Methylesterase CheB, C-terminal domain"/>
    <property type="match status" value="1"/>
</dbReference>
<feature type="domain" description="Response regulatory" evidence="9">
    <location>
        <begin position="4"/>
        <end position="121"/>
    </location>
</feature>
<comment type="similarity">
    <text evidence="6">Belongs to the CheB family.</text>
</comment>
<evidence type="ECO:0000256" key="7">
    <source>
        <dbReference type="PROSITE-ProRule" id="PRU00050"/>
    </source>
</evidence>
<keyword evidence="4 6" id="KW-0378">Hydrolase</keyword>
<dbReference type="NCBIfam" id="NF001965">
    <property type="entry name" value="PRK00742.1"/>
    <property type="match status" value="1"/>
</dbReference>
<dbReference type="RefSeq" id="WP_354601993.1">
    <property type="nucleotide sequence ID" value="NZ_JBEWZI010000018.1"/>
</dbReference>
<feature type="active site" evidence="6 7">
    <location>
        <position position="171"/>
    </location>
</feature>
<proteinExistence type="inferred from homology"/>
<evidence type="ECO:0000313" key="12">
    <source>
        <dbReference type="Proteomes" id="UP001549691"/>
    </source>
</evidence>
<dbReference type="PANTHER" id="PTHR42872">
    <property type="entry name" value="PROTEIN-GLUTAMATE METHYLESTERASE/PROTEIN-GLUTAMINE GLUTAMINASE"/>
    <property type="match status" value="1"/>
</dbReference>
<comment type="caution">
    <text evidence="11">The sequence shown here is derived from an EMBL/GenBank/DDBJ whole genome shotgun (WGS) entry which is preliminary data.</text>
</comment>
<dbReference type="InterPro" id="IPR035909">
    <property type="entry name" value="CheB_C"/>
</dbReference>
<dbReference type="InterPro" id="IPR000673">
    <property type="entry name" value="Sig_transdc_resp-reg_Me-estase"/>
</dbReference>
<comment type="domain">
    <text evidence="6">Contains a C-terminal catalytic domain, and an N-terminal region which modulates catalytic activity.</text>
</comment>
<evidence type="ECO:0000256" key="4">
    <source>
        <dbReference type="ARBA" id="ARBA00022801"/>
    </source>
</evidence>
<dbReference type="SMART" id="SM00448">
    <property type="entry name" value="REC"/>
    <property type="match status" value="1"/>
</dbReference>
<dbReference type="InterPro" id="IPR011006">
    <property type="entry name" value="CheY-like_superfamily"/>
</dbReference>
<comment type="catalytic activity">
    <reaction evidence="5 6">
        <text>[protein]-L-glutamate 5-O-methyl ester + H2O = L-glutamyl-[protein] + methanol + H(+)</text>
        <dbReference type="Rhea" id="RHEA:23236"/>
        <dbReference type="Rhea" id="RHEA-COMP:10208"/>
        <dbReference type="Rhea" id="RHEA-COMP:10311"/>
        <dbReference type="ChEBI" id="CHEBI:15377"/>
        <dbReference type="ChEBI" id="CHEBI:15378"/>
        <dbReference type="ChEBI" id="CHEBI:17790"/>
        <dbReference type="ChEBI" id="CHEBI:29973"/>
        <dbReference type="ChEBI" id="CHEBI:82795"/>
        <dbReference type="EC" id="3.1.1.61"/>
    </reaction>
</comment>
<dbReference type="EMBL" id="JBEWZI010000018">
    <property type="protein sequence ID" value="MET7015534.1"/>
    <property type="molecule type" value="Genomic_DNA"/>
</dbReference>
<protein>
    <recommendedName>
        <fullName evidence="6">Protein-glutamate methylesterase/protein-glutamine glutaminase</fullName>
        <ecNumber evidence="6">3.1.1.61</ecNumber>
        <ecNumber evidence="6">3.5.1.44</ecNumber>
    </recommendedName>
</protein>
<keyword evidence="1 6" id="KW-0963">Cytoplasm</keyword>
<keyword evidence="2 6" id="KW-0145">Chemotaxis</keyword>
<evidence type="ECO:0000256" key="1">
    <source>
        <dbReference type="ARBA" id="ARBA00022490"/>
    </source>
</evidence>
<dbReference type="PROSITE" id="PS50110">
    <property type="entry name" value="RESPONSE_REGULATORY"/>
    <property type="match status" value="1"/>
</dbReference>
<dbReference type="PIRSF" id="PIRSF000876">
    <property type="entry name" value="RR_chemtxs_CheB"/>
    <property type="match status" value="1"/>
</dbReference>
<reference evidence="11 12" key="1">
    <citation type="submission" date="2024-07" db="EMBL/GenBank/DDBJ databases">
        <title>Uliginosibacterium flavum JJ3220;KACC:17644.</title>
        <authorList>
            <person name="Kim M.K."/>
        </authorList>
    </citation>
    <scope>NUCLEOTIDE SEQUENCE [LARGE SCALE GENOMIC DNA]</scope>
    <source>
        <strain evidence="11 12">KACC:17644</strain>
    </source>
</reference>
<comment type="catalytic activity">
    <reaction evidence="6">
        <text>L-glutaminyl-[protein] + H2O = L-glutamyl-[protein] + NH4(+)</text>
        <dbReference type="Rhea" id="RHEA:16441"/>
        <dbReference type="Rhea" id="RHEA-COMP:10207"/>
        <dbReference type="Rhea" id="RHEA-COMP:10208"/>
        <dbReference type="ChEBI" id="CHEBI:15377"/>
        <dbReference type="ChEBI" id="CHEBI:28938"/>
        <dbReference type="ChEBI" id="CHEBI:29973"/>
        <dbReference type="ChEBI" id="CHEBI:30011"/>
        <dbReference type="EC" id="3.5.1.44"/>
    </reaction>
</comment>